<evidence type="ECO:0008006" key="4">
    <source>
        <dbReference type="Google" id="ProtNLM"/>
    </source>
</evidence>
<accession>A0A7D8UZR0</accession>
<keyword evidence="3" id="KW-1185">Reference proteome</keyword>
<dbReference type="OrthoDB" id="544103at2759"/>
<gene>
    <name evidence="2" type="ORF">VHUM_03572</name>
</gene>
<comment type="caution">
    <text evidence="2">The sequence shown here is derived from an EMBL/GenBank/DDBJ whole genome shotgun (WGS) entry which is preliminary data.</text>
</comment>
<evidence type="ECO:0000313" key="3">
    <source>
        <dbReference type="Proteomes" id="UP000473826"/>
    </source>
</evidence>
<dbReference type="Proteomes" id="UP000473826">
    <property type="component" value="Unassembled WGS sequence"/>
</dbReference>
<dbReference type="PANTHER" id="PTHR31377">
    <property type="entry name" value="AGMATINE DEIMINASE-RELATED"/>
    <property type="match status" value="1"/>
</dbReference>
<dbReference type="SUPFAM" id="SSF55909">
    <property type="entry name" value="Pentein"/>
    <property type="match status" value="1"/>
</dbReference>
<protein>
    <recommendedName>
        <fullName evidence="4">Agmatine deiminase</fullName>
    </recommendedName>
</protein>
<reference evidence="2 3" key="1">
    <citation type="journal article" date="2019" name="PLoS Genet.">
        <title>Convergent evolution of linked mating-type loci in basidiomycete fungi.</title>
        <authorList>
            <person name="Sun S."/>
            <person name="Coelho M.A."/>
            <person name="Heitman J."/>
            <person name="Nowrousian M."/>
        </authorList>
    </citation>
    <scope>NUCLEOTIDE SEQUENCE [LARGE SCALE GENOMIC DNA]</scope>
    <source>
        <strain evidence="2 3">CBS 4282</strain>
    </source>
</reference>
<dbReference type="GO" id="GO:0047632">
    <property type="term" value="F:agmatine deiminase activity"/>
    <property type="evidence" value="ECO:0007669"/>
    <property type="project" value="TreeGrafter"/>
</dbReference>
<dbReference type="Pfam" id="PF04371">
    <property type="entry name" value="PAD_porph"/>
    <property type="match status" value="1"/>
</dbReference>
<proteinExistence type="predicted"/>
<dbReference type="PANTHER" id="PTHR31377:SF0">
    <property type="entry name" value="AGMATINE DEIMINASE-RELATED"/>
    <property type="match status" value="1"/>
</dbReference>
<sequence>MPEEGVPHKRTWMGFGPTSDVWGESLLPIVRANLVSVATAIAAYEPVSFLARKDDMDELKGLVANATGSNAGLAANITLVEAKIDDLWLRDTGPTAGVDFNFNGWGNKQEHADDATVARQVTEIAGVPRVTTALVLEGGALEVDGNGTAIITESCVLNDNRNPGWSKDQVEQELKFLIGVQKIIWLPGIKGKDITDAHTDFYARFVSPGQVVAAYDPNPESYDHNVTLEHLDILRNATDLQGRKLNVTVLTAPTKLRSLADDPKNADNFAAGYINFYTVNGAVIAPQFGDEEADTAAKNTLQSLYPDRTVVMLDIDGIAAGGGGIHCSTQQEFRHDGGAALNATGPATSAISATGGGASASATATPSRAERCVPAGALAALVAAAALLL</sequence>
<dbReference type="AlphaFoldDB" id="A0A7D8UZR0"/>
<dbReference type="InterPro" id="IPR007466">
    <property type="entry name" value="Peptidyl-Arg-deiminase_porph"/>
</dbReference>
<evidence type="ECO:0000256" key="1">
    <source>
        <dbReference type="ARBA" id="ARBA00022801"/>
    </source>
</evidence>
<keyword evidence="1" id="KW-0378">Hydrolase</keyword>
<name>A0A7D8UZR0_VANHU</name>
<dbReference type="Gene3D" id="3.75.10.10">
    <property type="entry name" value="L-arginine/glycine Amidinotransferase, Chain A"/>
    <property type="match status" value="1"/>
</dbReference>
<dbReference type="GO" id="GO:0009446">
    <property type="term" value="P:putrescine biosynthetic process"/>
    <property type="evidence" value="ECO:0007669"/>
    <property type="project" value="InterPro"/>
</dbReference>
<evidence type="ECO:0000313" key="2">
    <source>
        <dbReference type="EMBL" id="TXT06099.1"/>
    </source>
</evidence>
<organism evidence="2 3">
    <name type="scientific">Vanrija humicola</name>
    <name type="common">Yeast</name>
    <name type="synonym">Cryptococcus humicola</name>
    <dbReference type="NCBI Taxonomy" id="5417"/>
    <lineage>
        <taxon>Eukaryota</taxon>
        <taxon>Fungi</taxon>
        <taxon>Dikarya</taxon>
        <taxon>Basidiomycota</taxon>
        <taxon>Agaricomycotina</taxon>
        <taxon>Tremellomycetes</taxon>
        <taxon>Trichosporonales</taxon>
        <taxon>Trichosporonaceae</taxon>
        <taxon>Vanrija</taxon>
    </lineage>
</organism>
<dbReference type="GO" id="GO:0004668">
    <property type="term" value="F:protein-arginine deiminase activity"/>
    <property type="evidence" value="ECO:0007669"/>
    <property type="project" value="InterPro"/>
</dbReference>
<dbReference type="EMBL" id="QKWK01000010">
    <property type="protein sequence ID" value="TXT06099.1"/>
    <property type="molecule type" value="Genomic_DNA"/>
</dbReference>